<comment type="caution">
    <text evidence="2">The sequence shown here is derived from an EMBL/GenBank/DDBJ whole genome shotgun (WGS) entry which is preliminary data.</text>
</comment>
<evidence type="ECO:0000313" key="3">
    <source>
        <dbReference type="Proteomes" id="UP000004508"/>
    </source>
</evidence>
<name>D6U7K3_KTERA</name>
<evidence type="ECO:0000256" key="1">
    <source>
        <dbReference type="SAM" id="MobiDB-lite"/>
    </source>
</evidence>
<dbReference type="Proteomes" id="UP000004508">
    <property type="component" value="Unassembled WGS sequence"/>
</dbReference>
<dbReference type="InParanoid" id="D6U7K3"/>
<proteinExistence type="predicted"/>
<keyword evidence="3" id="KW-1185">Reference proteome</keyword>
<organism evidence="2 3">
    <name type="scientific">Ktedonobacter racemifer DSM 44963</name>
    <dbReference type="NCBI Taxonomy" id="485913"/>
    <lineage>
        <taxon>Bacteria</taxon>
        <taxon>Bacillati</taxon>
        <taxon>Chloroflexota</taxon>
        <taxon>Ktedonobacteria</taxon>
        <taxon>Ktedonobacterales</taxon>
        <taxon>Ktedonobacteraceae</taxon>
        <taxon>Ktedonobacter</taxon>
    </lineage>
</organism>
<feature type="region of interest" description="Disordered" evidence="1">
    <location>
        <begin position="92"/>
        <end position="115"/>
    </location>
</feature>
<dbReference type="RefSeq" id="WP_007922026.1">
    <property type="nucleotide sequence ID" value="NZ_ADVG01000005.1"/>
</dbReference>
<gene>
    <name evidence="2" type="ORF">Krac_0384</name>
</gene>
<protein>
    <recommendedName>
        <fullName evidence="4">Transposase IS701-like DDE domain-containing protein</fullName>
    </recommendedName>
</protein>
<accession>D6U7K3</accession>
<dbReference type="AlphaFoldDB" id="D6U7K3"/>
<reference evidence="2 3" key="1">
    <citation type="journal article" date="2011" name="Stand. Genomic Sci.">
        <title>Non-contiguous finished genome sequence and contextual data of the filamentous soil bacterium Ktedonobacter racemifer type strain (SOSP1-21).</title>
        <authorList>
            <person name="Chang Y.J."/>
            <person name="Land M."/>
            <person name="Hauser L."/>
            <person name="Chertkov O."/>
            <person name="Del Rio T.G."/>
            <person name="Nolan M."/>
            <person name="Copeland A."/>
            <person name="Tice H."/>
            <person name="Cheng J.F."/>
            <person name="Lucas S."/>
            <person name="Han C."/>
            <person name="Goodwin L."/>
            <person name="Pitluck S."/>
            <person name="Ivanova N."/>
            <person name="Ovchinikova G."/>
            <person name="Pati A."/>
            <person name="Chen A."/>
            <person name="Palaniappan K."/>
            <person name="Mavromatis K."/>
            <person name="Liolios K."/>
            <person name="Brettin T."/>
            <person name="Fiebig A."/>
            <person name="Rohde M."/>
            <person name="Abt B."/>
            <person name="Goker M."/>
            <person name="Detter J.C."/>
            <person name="Woyke T."/>
            <person name="Bristow J."/>
            <person name="Eisen J.A."/>
            <person name="Markowitz V."/>
            <person name="Hugenholtz P."/>
            <person name="Kyrpides N.C."/>
            <person name="Klenk H.P."/>
            <person name="Lapidus A."/>
        </authorList>
    </citation>
    <scope>NUCLEOTIDE SEQUENCE [LARGE SCALE GENOMIC DNA]</scope>
    <source>
        <strain evidence="3">DSM 44963</strain>
    </source>
</reference>
<evidence type="ECO:0008006" key="4">
    <source>
        <dbReference type="Google" id="ProtNLM"/>
    </source>
</evidence>
<dbReference type="EMBL" id="ADVG01000005">
    <property type="protein sequence ID" value="EFH79864.1"/>
    <property type="molecule type" value="Genomic_DNA"/>
</dbReference>
<feature type="compositionally biased region" description="Basic residues" evidence="1">
    <location>
        <begin position="106"/>
        <end position="115"/>
    </location>
</feature>
<evidence type="ECO:0000313" key="2">
    <source>
        <dbReference type="EMBL" id="EFH79864.1"/>
    </source>
</evidence>
<dbReference type="STRING" id="485913.Krac_0384"/>
<sequence length="115" mass="13285">MPLPIICTYERLQQYLTSYRDVFSKPQYKYFVIVLLGFIQCQGARTLSGLRHGVAEAGSLSGLSRFLARAPWDAEALAKLWQERFRTQMMPAVRAERTRQQEGQPKRRGRPKTPL</sequence>